<reference evidence="4" key="1">
    <citation type="journal article" date="2015" name="Genome Announc.">
        <title>Draft genome sequence of the cellulolytic fungus Chaetomium globosum.</title>
        <authorList>
            <person name="Cuomo C.A."/>
            <person name="Untereiner W.A."/>
            <person name="Ma L.-J."/>
            <person name="Grabherr M."/>
            <person name="Birren B.W."/>
        </authorList>
    </citation>
    <scope>NUCLEOTIDE SEQUENCE [LARGE SCALE GENOMIC DNA]</scope>
    <source>
        <strain evidence="4">ATCC 6205 / CBS 148.51 / DSM 1962 / NBRC 6347 / NRRL 1970</strain>
    </source>
</reference>
<dbReference type="InParanoid" id="Q2H862"/>
<dbReference type="STRING" id="306901.Q2H862"/>
<dbReference type="eggNOG" id="KOG1516">
    <property type="taxonomic scope" value="Eukaryota"/>
</dbReference>
<accession>Q2H862</accession>
<dbReference type="ESTHER" id="chagb-q2h862">
    <property type="family name" value="Carb_B_Root"/>
</dbReference>
<dbReference type="Gene3D" id="3.40.50.1820">
    <property type="entry name" value="alpha/beta hydrolase"/>
    <property type="match status" value="1"/>
</dbReference>
<dbReference type="VEuPathDB" id="FungiDB:CHGG_03592"/>
<dbReference type="GeneID" id="4389732"/>
<protein>
    <recommendedName>
        <fullName evidence="2">Carboxylesterase type B domain-containing protein</fullName>
    </recommendedName>
</protein>
<dbReference type="InterPro" id="IPR002018">
    <property type="entry name" value="CarbesteraseB"/>
</dbReference>
<evidence type="ECO:0000313" key="4">
    <source>
        <dbReference type="Proteomes" id="UP000001056"/>
    </source>
</evidence>
<dbReference type="SUPFAM" id="SSF53474">
    <property type="entry name" value="alpha/beta-Hydrolases"/>
    <property type="match status" value="1"/>
</dbReference>
<dbReference type="InterPro" id="IPR029058">
    <property type="entry name" value="AB_hydrolase_fold"/>
</dbReference>
<feature type="region of interest" description="Disordered" evidence="1">
    <location>
        <begin position="173"/>
        <end position="194"/>
    </location>
</feature>
<evidence type="ECO:0000313" key="3">
    <source>
        <dbReference type="EMBL" id="EAQ91657.1"/>
    </source>
</evidence>
<proteinExistence type="predicted"/>
<dbReference type="InterPro" id="IPR050309">
    <property type="entry name" value="Type-B_Carboxylest/Lipase"/>
</dbReference>
<dbReference type="Proteomes" id="UP000001056">
    <property type="component" value="Unassembled WGS sequence"/>
</dbReference>
<evidence type="ECO:0000256" key="1">
    <source>
        <dbReference type="SAM" id="MobiDB-lite"/>
    </source>
</evidence>
<organism evidence="3 4">
    <name type="scientific">Chaetomium globosum (strain ATCC 6205 / CBS 148.51 / DSM 1962 / NBRC 6347 / NRRL 1970)</name>
    <name type="common">Soil fungus</name>
    <dbReference type="NCBI Taxonomy" id="306901"/>
    <lineage>
        <taxon>Eukaryota</taxon>
        <taxon>Fungi</taxon>
        <taxon>Dikarya</taxon>
        <taxon>Ascomycota</taxon>
        <taxon>Pezizomycotina</taxon>
        <taxon>Sordariomycetes</taxon>
        <taxon>Sordariomycetidae</taxon>
        <taxon>Sordariales</taxon>
        <taxon>Chaetomiaceae</taxon>
        <taxon>Chaetomium</taxon>
    </lineage>
</organism>
<feature type="domain" description="Carboxylesterase type B" evidence="2">
    <location>
        <begin position="190"/>
        <end position="534"/>
    </location>
</feature>
<dbReference type="PANTHER" id="PTHR11559">
    <property type="entry name" value="CARBOXYLESTERASE"/>
    <property type="match status" value="1"/>
</dbReference>
<sequence>MAGLQNDAYSPSAPVQTESGLVSGRVLTNKTRAFLGVPYAAPPTGSLRWRPPQPPIPWFGVRSATSFGPSAFQFPPPANSIYYGGETSFSEDCLYLNIYTGPEHEPTTTTTTTPRPVLVWFHFGAFQFGSASNPIYSGAHLAAAGGLTVVTVNYRLGRLGFLAHPALTAEAESLKLSSSPGNNDHGGTGGTGGTSGNYGILDQIAALQWVRRNIRAFGGDPAADAITIGGGSAGGASVHILRASPLARGLFGKAVVESGPGVAPVVAGGGGDDARGHVAAYTSLAAAETAGVELAAGLGASSVEELRALPAAAIAGVHLERASGRWRADLWPAARTSLSIFDTACPVVDGYVLPESPLTALLEGRAADVPLLAGNVGDEGSGMPFLGSVAEYEEYVRKTFGELAAEALQLYPAGNEEEVRQATSQLLADQVFVWSTWSSARLQAKTLKSSVWYFKFERAPPIPKNADLVEKTRAGAFHCAVVPYAFGNLDAWEWDWTDADKELSKSVSDALVRFVKTGRPGGDQEDDDTFWPALGSGASLVKIWDAESSRLEAPGPRLTSVTAFWDKYYGIEGQVAV</sequence>
<dbReference type="EMBL" id="CH408030">
    <property type="protein sequence ID" value="EAQ91657.1"/>
    <property type="molecule type" value="Genomic_DNA"/>
</dbReference>
<dbReference type="HOGENOM" id="CLU_006586_16_4_1"/>
<evidence type="ECO:0000259" key="2">
    <source>
        <dbReference type="Pfam" id="PF00135"/>
    </source>
</evidence>
<feature type="compositionally biased region" description="Gly residues" evidence="1">
    <location>
        <begin position="184"/>
        <end position="194"/>
    </location>
</feature>
<dbReference type="OrthoDB" id="408631at2759"/>
<name>Q2H862_CHAGB</name>
<feature type="domain" description="Carboxylesterase type B" evidence="2">
    <location>
        <begin position="14"/>
        <end position="164"/>
    </location>
</feature>
<dbReference type="OMA" id="HWTNENI"/>
<dbReference type="AlphaFoldDB" id="Q2H862"/>
<dbReference type="RefSeq" id="XP_001230108.1">
    <property type="nucleotide sequence ID" value="XM_001230107.1"/>
</dbReference>
<gene>
    <name evidence="3" type="ORF">CHGG_03592</name>
</gene>
<dbReference type="Pfam" id="PF00135">
    <property type="entry name" value="COesterase"/>
    <property type="match status" value="2"/>
</dbReference>
<keyword evidence="4" id="KW-1185">Reference proteome</keyword>